<comment type="cofactor">
    <cofactor evidence="1">
        <name>pantetheine 4'-phosphate</name>
        <dbReference type="ChEBI" id="CHEBI:47942"/>
    </cofactor>
</comment>
<dbReference type="InterPro" id="IPR042099">
    <property type="entry name" value="ANL_N_sf"/>
</dbReference>
<protein>
    <submittedName>
        <fullName evidence="3">Amino acid adenylation domain-containing protein</fullName>
    </submittedName>
</protein>
<dbReference type="InterPro" id="IPR036736">
    <property type="entry name" value="ACP-like_sf"/>
</dbReference>
<gene>
    <name evidence="3" type="ORF">HNQ79_006289</name>
</gene>
<keyword evidence="4" id="KW-1185">Reference proteome</keyword>
<dbReference type="GO" id="GO:0031177">
    <property type="term" value="F:phosphopantetheine binding"/>
    <property type="evidence" value="ECO:0007669"/>
    <property type="project" value="TreeGrafter"/>
</dbReference>
<dbReference type="SUPFAM" id="SSF47336">
    <property type="entry name" value="ACP-like"/>
    <property type="match status" value="1"/>
</dbReference>
<evidence type="ECO:0000256" key="1">
    <source>
        <dbReference type="ARBA" id="ARBA00001957"/>
    </source>
</evidence>
<dbReference type="PROSITE" id="PS00455">
    <property type="entry name" value="AMP_BINDING"/>
    <property type="match status" value="1"/>
</dbReference>
<dbReference type="InterPro" id="IPR023213">
    <property type="entry name" value="CAT-like_dom_sf"/>
</dbReference>
<dbReference type="Gene3D" id="3.30.300.30">
    <property type="match status" value="1"/>
</dbReference>
<dbReference type="Gene3D" id="1.10.1200.10">
    <property type="entry name" value="ACP-like"/>
    <property type="match status" value="1"/>
</dbReference>
<dbReference type="SUPFAM" id="SSF56801">
    <property type="entry name" value="Acetyl-CoA synthetase-like"/>
    <property type="match status" value="1"/>
</dbReference>
<dbReference type="InterPro" id="IPR001242">
    <property type="entry name" value="Condensation_dom"/>
</dbReference>
<dbReference type="NCBIfam" id="TIGR01733">
    <property type="entry name" value="AA-adenyl-dom"/>
    <property type="match status" value="1"/>
</dbReference>
<dbReference type="GO" id="GO:0005737">
    <property type="term" value="C:cytoplasm"/>
    <property type="evidence" value="ECO:0007669"/>
    <property type="project" value="TreeGrafter"/>
</dbReference>
<dbReference type="Pfam" id="PF00550">
    <property type="entry name" value="PP-binding"/>
    <property type="match status" value="1"/>
</dbReference>
<dbReference type="GO" id="GO:0043041">
    <property type="term" value="P:amino acid activation for nonribosomal peptide biosynthetic process"/>
    <property type="evidence" value="ECO:0007669"/>
    <property type="project" value="TreeGrafter"/>
</dbReference>
<dbReference type="CDD" id="cd05930">
    <property type="entry name" value="A_NRPS"/>
    <property type="match status" value="1"/>
</dbReference>
<dbReference type="InterPro" id="IPR000873">
    <property type="entry name" value="AMP-dep_synth/lig_dom"/>
</dbReference>
<dbReference type="InterPro" id="IPR009081">
    <property type="entry name" value="PP-bd_ACP"/>
</dbReference>
<dbReference type="Pfam" id="PF13193">
    <property type="entry name" value="AMP-binding_C"/>
    <property type="match status" value="1"/>
</dbReference>
<dbReference type="PANTHER" id="PTHR45527">
    <property type="entry name" value="NONRIBOSOMAL PEPTIDE SYNTHETASE"/>
    <property type="match status" value="1"/>
</dbReference>
<dbReference type="Gene3D" id="3.30.559.10">
    <property type="entry name" value="Chloramphenicol acetyltransferase-like domain"/>
    <property type="match status" value="1"/>
</dbReference>
<dbReference type="Pfam" id="PF00501">
    <property type="entry name" value="AMP-binding"/>
    <property type="match status" value="1"/>
</dbReference>
<evidence type="ECO:0000259" key="2">
    <source>
        <dbReference type="PROSITE" id="PS50075"/>
    </source>
</evidence>
<dbReference type="InterPro" id="IPR025110">
    <property type="entry name" value="AMP-bd_C"/>
</dbReference>
<dbReference type="Gene3D" id="3.40.50.12780">
    <property type="entry name" value="N-terminal domain of ligase-like"/>
    <property type="match status" value="1"/>
</dbReference>
<dbReference type="PROSITE" id="PS50075">
    <property type="entry name" value="CARRIER"/>
    <property type="match status" value="1"/>
</dbReference>
<feature type="domain" description="Carrier" evidence="2">
    <location>
        <begin position="516"/>
        <end position="590"/>
    </location>
</feature>
<dbReference type="PANTHER" id="PTHR45527:SF1">
    <property type="entry name" value="FATTY ACID SYNTHASE"/>
    <property type="match status" value="1"/>
</dbReference>
<dbReference type="InterPro" id="IPR045851">
    <property type="entry name" value="AMP-bd_C_sf"/>
</dbReference>
<comment type="caution">
    <text evidence="3">The sequence shown here is derived from an EMBL/GenBank/DDBJ whole genome shotgun (WGS) entry which is preliminary data.</text>
</comment>
<dbReference type="Gene3D" id="3.30.559.30">
    <property type="entry name" value="Nonribosomal peptide synthetase, condensation domain"/>
    <property type="match status" value="1"/>
</dbReference>
<evidence type="ECO:0000313" key="4">
    <source>
        <dbReference type="Proteomes" id="UP000540423"/>
    </source>
</evidence>
<name>A0A7X0HNV4_9ACTN</name>
<dbReference type="GO" id="GO:0003824">
    <property type="term" value="F:catalytic activity"/>
    <property type="evidence" value="ECO:0007669"/>
    <property type="project" value="InterPro"/>
</dbReference>
<dbReference type="GO" id="GO:0008610">
    <property type="term" value="P:lipid biosynthetic process"/>
    <property type="evidence" value="ECO:0007669"/>
    <property type="project" value="UniProtKB-ARBA"/>
</dbReference>
<dbReference type="AlphaFoldDB" id="A0A7X0HNV4"/>
<dbReference type="SUPFAM" id="SSF52777">
    <property type="entry name" value="CoA-dependent acyltransferases"/>
    <property type="match status" value="2"/>
</dbReference>
<accession>A0A7X0HNV4</accession>
<dbReference type="GO" id="GO:0044550">
    <property type="term" value="P:secondary metabolite biosynthetic process"/>
    <property type="evidence" value="ECO:0007669"/>
    <property type="project" value="TreeGrafter"/>
</dbReference>
<evidence type="ECO:0000313" key="3">
    <source>
        <dbReference type="EMBL" id="MBB6439777.1"/>
    </source>
</evidence>
<reference evidence="3 4" key="1">
    <citation type="submission" date="2020-08" db="EMBL/GenBank/DDBJ databases">
        <title>Genomic Encyclopedia of Type Strains, Phase IV (KMG-IV): sequencing the most valuable type-strain genomes for metagenomic binning, comparative biology and taxonomic classification.</title>
        <authorList>
            <person name="Goeker M."/>
        </authorList>
    </citation>
    <scope>NUCLEOTIDE SEQUENCE [LARGE SCALE GENOMIC DNA]</scope>
    <source>
        <strain evidence="3 4">DSM 40141</strain>
    </source>
</reference>
<dbReference type="RefSeq" id="WP_185036287.1">
    <property type="nucleotide sequence ID" value="NZ_BNBN01000024.1"/>
</dbReference>
<organism evidence="3 4">
    <name type="scientific">Streptomyces candidus</name>
    <dbReference type="NCBI Taxonomy" id="67283"/>
    <lineage>
        <taxon>Bacteria</taxon>
        <taxon>Bacillati</taxon>
        <taxon>Actinomycetota</taxon>
        <taxon>Actinomycetes</taxon>
        <taxon>Kitasatosporales</taxon>
        <taxon>Streptomycetaceae</taxon>
        <taxon>Streptomyces</taxon>
    </lineage>
</organism>
<dbReference type="Pfam" id="PF00668">
    <property type="entry name" value="Condensation"/>
    <property type="match status" value="1"/>
</dbReference>
<dbReference type="InterPro" id="IPR010071">
    <property type="entry name" value="AA_adenyl_dom"/>
</dbReference>
<proteinExistence type="predicted"/>
<dbReference type="InterPro" id="IPR020845">
    <property type="entry name" value="AMP-binding_CS"/>
</dbReference>
<dbReference type="EMBL" id="JACHEM010000028">
    <property type="protein sequence ID" value="MBB6439777.1"/>
    <property type="molecule type" value="Genomic_DNA"/>
</dbReference>
<dbReference type="Proteomes" id="UP000540423">
    <property type="component" value="Unassembled WGS sequence"/>
</dbReference>
<sequence length="1049" mass="111463">MTGHPAILRLIRAHAAARPAAVALRTPDDTVTYRQLWSCAEQAAQALATRGVRRGDTVAVRMPAGPEAVVAMLATWLAGAAFVPVDTRTPAERLAHILDHSRAVVVLDKETELLEVPAERTTTTSPADPADGSTPLDDPGAYVVYTSGSTGAPKGVLVGHRALAGHVTASVDLFALGPHSTVLQFASLGFDVAQEEIWPTLVAGGTLAFHGADSTPDTAQLAAFAAELGVTVLQLPTAYWRMLCVELDGADGPSFAGVRTVVVGGENATTADARAHRRTPLAHTVLVNGYGPTETVITATALVLSPGDDVPGTAGLPIGKPVGDRVARVLDEDHRPVAHGEPGELWIGGALLATGYLYDAARTRERFVPDPYAADPGARMYRTGDMVVRREDGGIEFLGRVDNQVKVRGHRIELDEVDRHLLDTPGITSATAFTLDDGAGGNVLAAAVARNASGPDPRAVREHLRRRVPAYLVPGRIAVLDRLPLTTSGKTDRRAAAEAAATALAAGTTNAPDGPVEAQEPLERVLVLLRGLLLAPQLGPDDDFLAQGGDSLMALRVCAQLRAQGTSMHPADLLVGRTARAAVARAEHRDAPDTVEEEPAGPLALLPAQHRWLHDGDLPERDHFCLNALFTTDSGLSTRRLVRVAEALQRRHPALRTALCEDGTVVLKETDPADAVRTVDLAAFVPPERTARLEGALATAQTSMSLAEGRVFGLLYAECAEAGARLLLTVHHFVLDGVSMGLLVDDLELLLGDGRPGATATGPRAIGAALRDWVHTAQARADAAKWVAHTREFAVLRPDAEGPAPLPTLRTHRFRLPVEATRTVTHRLPAAGIAPHDFALGCLVGGLAAWTGEPVHGVDVYAHSRDVSPGDLDLSRTVGYVQSTYPAVLCWEGEGMSALVAALDGPAALPERRYGFDALRFLSPDPAELAALAACPRPRVRLNFRGHLLRMEQRAPGTVLRPAQESFGAHRSPLQQERYLLMAEGDIVDGRLEMSFKYSTVHWSADRIDELAGCVDRVMRQALDPSAVPRALSVARQPHTDRLADGGAR</sequence>